<feature type="transmembrane region" description="Helical" evidence="1">
    <location>
        <begin position="133"/>
        <end position="151"/>
    </location>
</feature>
<protein>
    <recommendedName>
        <fullName evidence="4">Rod shape-determining protein MreD</fullName>
    </recommendedName>
</protein>
<sequence>MKFISKLKVNIFLILVILIKYTPLQINIKYQYIPEILSLLIYVIYLQRSDLLIYVNIFFLSLLDDLLRLNYIGISIIQNSIYVFYIDTLRKKYSSNILFDWLSFTILNIILLPIKYILLSFFKNCDIFSFDIFFKKAFVTIAFFPFIYYLTNKFIHNNKINA</sequence>
<feature type="transmembrane region" description="Helical" evidence="1">
    <location>
        <begin position="69"/>
        <end position="86"/>
    </location>
</feature>
<evidence type="ECO:0000256" key="1">
    <source>
        <dbReference type="SAM" id="Phobius"/>
    </source>
</evidence>
<reference evidence="3" key="1">
    <citation type="submission" date="2018-11" db="EMBL/GenBank/DDBJ databases">
        <title>Phylogenetic, genomic, and biogeographic characterization of a novel and ubiquitous marine invertebrate-associated Rickettsiales parasite, Candidatus Marinoinvertebrata rohwerii, gen. nov., sp. nov.</title>
        <authorList>
            <person name="Klinges J.G."/>
            <person name="Rosales S.M."/>
            <person name="Mcminds R."/>
            <person name="Shaver E.C."/>
            <person name="Shantz A."/>
            <person name="Peters E.C."/>
            <person name="Burkepile D.E."/>
            <person name="Silliman B.R."/>
            <person name="Vega Thurber R.L."/>
        </authorList>
    </citation>
    <scope>NUCLEOTIDE SEQUENCE [LARGE SCALE GENOMIC DNA]</scope>
    <source>
        <strain evidence="3">a_cerv_44</strain>
    </source>
</reference>
<feature type="transmembrane region" description="Helical" evidence="1">
    <location>
        <begin position="98"/>
        <end position="121"/>
    </location>
</feature>
<dbReference type="AlphaFoldDB" id="A0A429XEW3"/>
<keyword evidence="1" id="KW-0472">Membrane</keyword>
<comment type="caution">
    <text evidence="2">The sequence shown here is derived from an EMBL/GenBank/DDBJ whole genome shotgun (WGS) entry which is preliminary data.</text>
</comment>
<gene>
    <name evidence="2" type="ORF">EIC27_06030</name>
</gene>
<name>A0A429XEW3_9RICK</name>
<keyword evidence="1" id="KW-0812">Transmembrane</keyword>
<feature type="transmembrane region" description="Helical" evidence="1">
    <location>
        <begin position="36"/>
        <end position="63"/>
    </location>
</feature>
<proteinExistence type="predicted"/>
<accession>A0A429XEW3</accession>
<organism evidence="2 3">
    <name type="scientific">Candidatus Aquarickettsia rohweri</name>
    <dbReference type="NCBI Taxonomy" id="2602574"/>
    <lineage>
        <taxon>Bacteria</taxon>
        <taxon>Pseudomonadati</taxon>
        <taxon>Pseudomonadota</taxon>
        <taxon>Alphaproteobacteria</taxon>
        <taxon>Rickettsiales</taxon>
        <taxon>Candidatus Midichloriaceae</taxon>
        <taxon>Candidatus Aquarickettsia</taxon>
    </lineage>
</organism>
<feature type="transmembrane region" description="Helical" evidence="1">
    <location>
        <begin position="6"/>
        <end position="24"/>
    </location>
</feature>
<keyword evidence="1" id="KW-1133">Transmembrane helix</keyword>
<evidence type="ECO:0000313" key="3">
    <source>
        <dbReference type="Proteomes" id="UP000279470"/>
    </source>
</evidence>
<evidence type="ECO:0000313" key="2">
    <source>
        <dbReference type="EMBL" id="RST62655.1"/>
    </source>
</evidence>
<evidence type="ECO:0008006" key="4">
    <source>
        <dbReference type="Google" id="ProtNLM"/>
    </source>
</evidence>
<dbReference type="EMBL" id="RXFM01000098">
    <property type="protein sequence ID" value="RST62655.1"/>
    <property type="molecule type" value="Genomic_DNA"/>
</dbReference>
<dbReference type="Proteomes" id="UP000279470">
    <property type="component" value="Unassembled WGS sequence"/>
</dbReference>
<keyword evidence="3" id="KW-1185">Reference proteome</keyword>